<evidence type="ECO:0000256" key="2">
    <source>
        <dbReference type="ARBA" id="ARBA00005466"/>
    </source>
</evidence>
<keyword evidence="4" id="KW-0274">FAD</keyword>
<dbReference type="InterPro" id="IPR036318">
    <property type="entry name" value="FAD-bd_PCMH-like_sf"/>
</dbReference>
<evidence type="ECO:0000259" key="6">
    <source>
        <dbReference type="PROSITE" id="PS51387"/>
    </source>
</evidence>
<keyword evidence="8" id="KW-1185">Reference proteome</keyword>
<evidence type="ECO:0000313" key="8">
    <source>
        <dbReference type="Proteomes" id="UP000799539"/>
    </source>
</evidence>
<name>A0A6A6F206_9PEZI</name>
<organism evidence="7 8">
    <name type="scientific">Cercospora zeae-maydis SCOH1-5</name>
    <dbReference type="NCBI Taxonomy" id="717836"/>
    <lineage>
        <taxon>Eukaryota</taxon>
        <taxon>Fungi</taxon>
        <taxon>Dikarya</taxon>
        <taxon>Ascomycota</taxon>
        <taxon>Pezizomycotina</taxon>
        <taxon>Dothideomycetes</taxon>
        <taxon>Dothideomycetidae</taxon>
        <taxon>Mycosphaerellales</taxon>
        <taxon>Mycosphaerellaceae</taxon>
        <taxon>Cercospora</taxon>
    </lineage>
</organism>
<dbReference type="Proteomes" id="UP000799539">
    <property type="component" value="Unassembled WGS sequence"/>
</dbReference>
<evidence type="ECO:0000256" key="1">
    <source>
        <dbReference type="ARBA" id="ARBA00001974"/>
    </source>
</evidence>
<evidence type="ECO:0000313" key="7">
    <source>
        <dbReference type="EMBL" id="KAF2207199.1"/>
    </source>
</evidence>
<dbReference type="InterPro" id="IPR012951">
    <property type="entry name" value="BBE"/>
</dbReference>
<proteinExistence type="inferred from homology"/>
<protein>
    <recommendedName>
        <fullName evidence="6">FAD-binding PCMH-type domain-containing protein</fullName>
    </recommendedName>
</protein>
<keyword evidence="3" id="KW-0285">Flavoprotein</keyword>
<dbReference type="Gene3D" id="3.30.465.10">
    <property type="match status" value="1"/>
</dbReference>
<dbReference type="InterPro" id="IPR050416">
    <property type="entry name" value="FAD-linked_Oxidoreductase"/>
</dbReference>
<evidence type="ECO:0000256" key="4">
    <source>
        <dbReference type="ARBA" id="ARBA00022827"/>
    </source>
</evidence>
<reference evidence="7" key="1">
    <citation type="journal article" date="2020" name="Stud. Mycol.">
        <title>101 Dothideomycetes genomes: a test case for predicting lifestyles and emergence of pathogens.</title>
        <authorList>
            <person name="Haridas S."/>
            <person name="Albert R."/>
            <person name="Binder M."/>
            <person name="Bloem J."/>
            <person name="Labutti K."/>
            <person name="Salamov A."/>
            <person name="Andreopoulos B."/>
            <person name="Baker S."/>
            <person name="Barry K."/>
            <person name="Bills G."/>
            <person name="Bluhm B."/>
            <person name="Cannon C."/>
            <person name="Castanera R."/>
            <person name="Culley D."/>
            <person name="Daum C."/>
            <person name="Ezra D."/>
            <person name="Gonzalez J."/>
            <person name="Henrissat B."/>
            <person name="Kuo A."/>
            <person name="Liang C."/>
            <person name="Lipzen A."/>
            <person name="Lutzoni F."/>
            <person name="Magnuson J."/>
            <person name="Mondo S."/>
            <person name="Nolan M."/>
            <person name="Ohm R."/>
            <person name="Pangilinan J."/>
            <person name="Park H.-J."/>
            <person name="Ramirez L."/>
            <person name="Alfaro M."/>
            <person name="Sun H."/>
            <person name="Tritt A."/>
            <person name="Yoshinaga Y."/>
            <person name="Zwiers L.-H."/>
            <person name="Turgeon B."/>
            <person name="Goodwin S."/>
            <person name="Spatafora J."/>
            <person name="Crous P."/>
            <person name="Grigoriev I."/>
        </authorList>
    </citation>
    <scope>NUCLEOTIDE SEQUENCE</scope>
    <source>
        <strain evidence="7">SCOH1-5</strain>
    </source>
</reference>
<dbReference type="GO" id="GO:0016491">
    <property type="term" value="F:oxidoreductase activity"/>
    <property type="evidence" value="ECO:0007669"/>
    <property type="project" value="UniProtKB-KW"/>
</dbReference>
<dbReference type="InterPro" id="IPR006094">
    <property type="entry name" value="Oxid_FAD_bind_N"/>
</dbReference>
<comment type="cofactor">
    <cofactor evidence="1">
        <name>FAD</name>
        <dbReference type="ChEBI" id="CHEBI:57692"/>
    </cofactor>
</comment>
<dbReference type="PANTHER" id="PTHR42973:SF39">
    <property type="entry name" value="FAD-BINDING PCMH-TYPE DOMAIN-CONTAINING PROTEIN"/>
    <property type="match status" value="1"/>
</dbReference>
<dbReference type="AlphaFoldDB" id="A0A6A6F206"/>
<dbReference type="InterPro" id="IPR016166">
    <property type="entry name" value="FAD-bd_PCMH"/>
</dbReference>
<dbReference type="SUPFAM" id="SSF56176">
    <property type="entry name" value="FAD-binding/transporter-associated domain-like"/>
    <property type="match status" value="1"/>
</dbReference>
<dbReference type="EMBL" id="ML992706">
    <property type="protein sequence ID" value="KAF2207199.1"/>
    <property type="molecule type" value="Genomic_DNA"/>
</dbReference>
<evidence type="ECO:0000256" key="3">
    <source>
        <dbReference type="ARBA" id="ARBA00022630"/>
    </source>
</evidence>
<dbReference type="Gene3D" id="3.30.43.10">
    <property type="entry name" value="Uridine Diphospho-n-acetylenolpyruvylglucosamine Reductase, domain 2"/>
    <property type="match status" value="1"/>
</dbReference>
<gene>
    <name evidence="7" type="ORF">CERZMDRAFT_63028</name>
</gene>
<evidence type="ECO:0000256" key="5">
    <source>
        <dbReference type="ARBA" id="ARBA00023002"/>
    </source>
</evidence>
<keyword evidence="5" id="KW-0560">Oxidoreductase</keyword>
<dbReference type="InterPro" id="IPR016167">
    <property type="entry name" value="FAD-bd_PCMH_sub1"/>
</dbReference>
<dbReference type="PROSITE" id="PS51387">
    <property type="entry name" value="FAD_PCMH"/>
    <property type="match status" value="1"/>
</dbReference>
<dbReference type="OrthoDB" id="415825at2759"/>
<comment type="similarity">
    <text evidence="2">Belongs to the oxygen-dependent FAD-linked oxidoreductase family.</text>
</comment>
<dbReference type="PANTHER" id="PTHR42973">
    <property type="entry name" value="BINDING OXIDOREDUCTASE, PUTATIVE (AFU_ORTHOLOGUE AFUA_1G17690)-RELATED"/>
    <property type="match status" value="1"/>
</dbReference>
<dbReference type="GO" id="GO:0071949">
    <property type="term" value="F:FAD binding"/>
    <property type="evidence" value="ECO:0007669"/>
    <property type="project" value="InterPro"/>
</dbReference>
<dbReference type="InterPro" id="IPR016169">
    <property type="entry name" value="FAD-bd_PCMH_sub2"/>
</dbReference>
<feature type="domain" description="FAD-binding PCMH-type" evidence="6">
    <location>
        <begin position="43"/>
        <end position="215"/>
    </location>
</feature>
<dbReference type="Pfam" id="PF08031">
    <property type="entry name" value="BBE"/>
    <property type="match status" value="1"/>
</dbReference>
<dbReference type="Pfam" id="PF01565">
    <property type="entry name" value="FAD_binding_4"/>
    <property type="match status" value="1"/>
</dbReference>
<sequence length="501" mass="53330">MAPLRAATSADVEALRSALSQTDTYVFGPTDEGYAATIERWSRAAEKSAGLSVQPTTPEAVAITLMYASENCIDVAVKGGGHSTAGASSTDGGINIDLARMRNVRVDAENNLLYVQGGALWHDVDSAAWNHGLATVGGTVADTGVGGLLLGGGYGHLSGKYGLTIDNVVSITTVLASGDIVKTSESEYPDLFWALRGAGQNFGVATEFVLKAYPQQEAYTGMMLFPPTPENVGKVVGALNDLFEVKETANGPKTKAGGRLGCLFAIAKPPPAGGQTMLLLLVAAADIANEAEGKELLQPFLDIGPVVNTLTLSPYPKVNNLVPTESGYRSSMKGAAFFAPLRPEFALEVAASYDKFIADIPDAAASIVAFEFYDAIKVNELDNGSFANRGYHLNGLVMPSWKENANDSVCRQWARDVSNLFKAELANQGKETNSGAESASRRGKKGATMLYGNYDQYDEISKDVFGDHYERLQSIKAKYDPKNMFNKLFAITPAHTNGAQH</sequence>
<accession>A0A6A6F206</accession>
<dbReference type="Gene3D" id="3.40.462.20">
    <property type="match status" value="1"/>
</dbReference>